<dbReference type="Gene3D" id="3.30.1050.10">
    <property type="entry name" value="SCP2 sterol-binding domain"/>
    <property type="match status" value="1"/>
</dbReference>
<protein>
    <submittedName>
        <fullName evidence="2">Alkyl sulfatase BDS1-like metallo-beta-lactamase superfamily hydrolase</fullName>
    </submittedName>
</protein>
<dbReference type="SUPFAM" id="SSF55718">
    <property type="entry name" value="SCP-like"/>
    <property type="match status" value="1"/>
</dbReference>
<dbReference type="EMBL" id="JAGGLQ010000006">
    <property type="protein sequence ID" value="MBP2037819.1"/>
    <property type="molecule type" value="Genomic_DNA"/>
</dbReference>
<dbReference type="RefSeq" id="WP_229920480.1">
    <property type="nucleotide sequence ID" value="NZ_BMVL01000006.1"/>
</dbReference>
<evidence type="ECO:0000313" key="3">
    <source>
        <dbReference type="Proteomes" id="UP001519310"/>
    </source>
</evidence>
<dbReference type="Pfam" id="PF14864">
    <property type="entry name" value="Alkyl_sulf_C"/>
    <property type="match status" value="1"/>
</dbReference>
<dbReference type="InterPro" id="IPR036527">
    <property type="entry name" value="SCP2_sterol-bd_dom_sf"/>
</dbReference>
<evidence type="ECO:0000259" key="1">
    <source>
        <dbReference type="Pfam" id="PF14864"/>
    </source>
</evidence>
<proteinExistence type="predicted"/>
<sequence length="40" mass="4221">MAPDELVRREGVAVDGDAGAVTELFAYLDSPDPDFAIVTP</sequence>
<name>A0ABS4L6S4_STRAV</name>
<dbReference type="InterPro" id="IPR029229">
    <property type="entry name" value="Alkyl_sulf_C"/>
</dbReference>
<organism evidence="2 3">
    <name type="scientific">Streptomyces avidinii</name>
    <dbReference type="NCBI Taxonomy" id="1895"/>
    <lineage>
        <taxon>Bacteria</taxon>
        <taxon>Bacillati</taxon>
        <taxon>Actinomycetota</taxon>
        <taxon>Actinomycetes</taxon>
        <taxon>Kitasatosporales</taxon>
        <taxon>Streptomycetaceae</taxon>
        <taxon>Streptomyces</taxon>
    </lineage>
</organism>
<dbReference type="Proteomes" id="UP001519310">
    <property type="component" value="Unassembled WGS sequence"/>
</dbReference>
<gene>
    <name evidence="2" type="ORF">J2Z77_003626</name>
</gene>
<reference evidence="2 3" key="1">
    <citation type="submission" date="2021-03" db="EMBL/GenBank/DDBJ databases">
        <title>Genomic Encyclopedia of Type Strains, Phase IV (KMG-IV): sequencing the most valuable type-strain genomes for metagenomic binning, comparative biology and taxonomic classification.</title>
        <authorList>
            <person name="Goeker M."/>
        </authorList>
    </citation>
    <scope>NUCLEOTIDE SEQUENCE [LARGE SCALE GENOMIC DNA]</scope>
    <source>
        <strain evidence="2 3">DSM 40526</strain>
    </source>
</reference>
<keyword evidence="3" id="KW-1185">Reference proteome</keyword>
<evidence type="ECO:0000313" key="2">
    <source>
        <dbReference type="EMBL" id="MBP2037819.1"/>
    </source>
</evidence>
<accession>A0ABS4L6S4</accession>
<comment type="caution">
    <text evidence="2">The sequence shown here is derived from an EMBL/GenBank/DDBJ whole genome shotgun (WGS) entry which is preliminary data.</text>
</comment>
<feature type="domain" description="Alkyl sulfatase C-terminal" evidence="1">
    <location>
        <begin position="3"/>
        <end position="40"/>
    </location>
</feature>